<protein>
    <submittedName>
        <fullName evidence="1">Uncharacterized protein</fullName>
    </submittedName>
</protein>
<dbReference type="EMBL" id="UINC01144968">
    <property type="protein sequence ID" value="SVD34811.1"/>
    <property type="molecule type" value="Genomic_DNA"/>
</dbReference>
<evidence type="ECO:0000313" key="1">
    <source>
        <dbReference type="EMBL" id="SVD34811.1"/>
    </source>
</evidence>
<organism evidence="1">
    <name type="scientific">marine metagenome</name>
    <dbReference type="NCBI Taxonomy" id="408172"/>
    <lineage>
        <taxon>unclassified sequences</taxon>
        <taxon>metagenomes</taxon>
        <taxon>ecological metagenomes</taxon>
    </lineage>
</organism>
<accession>A0A382UM95</accession>
<name>A0A382UM95_9ZZZZ</name>
<gene>
    <name evidence="1" type="ORF">METZ01_LOCUS387665</name>
</gene>
<dbReference type="AlphaFoldDB" id="A0A382UM95"/>
<proteinExistence type="predicted"/>
<reference evidence="1" key="1">
    <citation type="submission" date="2018-05" db="EMBL/GenBank/DDBJ databases">
        <authorList>
            <person name="Lanie J.A."/>
            <person name="Ng W.-L."/>
            <person name="Kazmierczak K.M."/>
            <person name="Andrzejewski T.M."/>
            <person name="Davidsen T.M."/>
            <person name="Wayne K.J."/>
            <person name="Tettelin H."/>
            <person name="Glass J.I."/>
            <person name="Rusch D."/>
            <person name="Podicherti R."/>
            <person name="Tsui H.-C.T."/>
            <person name="Winkler M.E."/>
        </authorList>
    </citation>
    <scope>NUCLEOTIDE SEQUENCE</scope>
</reference>
<sequence length="35" mass="4131">MTDSVYFGDMMRTLHKILAELESMNKKLDRLNSNK</sequence>